<sequence>MGLITIVGVLFLVGPWGIVLVAMYRTTVAEAGSERRSPADAGTPVGDGRTDRPPDGAGPRQRRCPACGTANDPGYTFCRACVQRLAGG</sequence>
<reference evidence="3 4" key="1">
    <citation type="submission" date="2012-11" db="EMBL/GenBank/DDBJ databases">
        <title>FINISHED of Natronococcus occultus SP4, DSM 3396.</title>
        <authorList>
            <consortium name="DOE Joint Genome Institute"/>
            <person name="Eisen J."/>
            <person name="Huntemann M."/>
            <person name="Wei C.-L."/>
            <person name="Han J."/>
            <person name="Detter J.C."/>
            <person name="Han C."/>
            <person name="Tapia R."/>
            <person name="Chen A."/>
            <person name="Kyrpides N."/>
            <person name="Mavromatis K."/>
            <person name="Markowitz V."/>
            <person name="Szeto E."/>
            <person name="Ivanova N."/>
            <person name="Mikhailova N."/>
            <person name="Ovchinnikova G."/>
            <person name="Pagani I."/>
            <person name="Pati A."/>
            <person name="Goodwin L."/>
            <person name="Nordberg H.P."/>
            <person name="Cantor M.N."/>
            <person name="Hua S.X."/>
            <person name="Woyke T."/>
            <person name="Eisen J."/>
            <person name="Klenk H.-P."/>
            <person name="Klenk H.-P."/>
        </authorList>
    </citation>
    <scope>NUCLEOTIDE SEQUENCE [LARGE SCALE GENOMIC DNA]</scope>
    <source>
        <strain evidence="3 4">SP4</strain>
    </source>
</reference>
<dbReference type="RefSeq" id="WP_015322203.1">
    <property type="nucleotide sequence ID" value="NC_019974.1"/>
</dbReference>
<keyword evidence="4" id="KW-1185">Reference proteome</keyword>
<organism evidence="3 4">
    <name type="scientific">Natronococcus occultus SP4</name>
    <dbReference type="NCBI Taxonomy" id="694430"/>
    <lineage>
        <taxon>Archaea</taxon>
        <taxon>Methanobacteriati</taxon>
        <taxon>Methanobacteriota</taxon>
        <taxon>Stenosarchaea group</taxon>
        <taxon>Halobacteria</taxon>
        <taxon>Halobacteriales</taxon>
        <taxon>Natrialbaceae</taxon>
        <taxon>Natronococcus</taxon>
    </lineage>
</organism>
<dbReference type="AlphaFoldDB" id="L0K337"/>
<proteinExistence type="predicted"/>
<dbReference type="KEGG" id="nou:Natoc_3013"/>
<dbReference type="InterPro" id="IPR055999">
    <property type="entry name" value="DUF7577"/>
</dbReference>
<protein>
    <recommendedName>
        <fullName evidence="2">DUF7577 domain-containing protein</fullName>
    </recommendedName>
</protein>
<name>L0K337_9EURY</name>
<dbReference type="EMBL" id="CP003929">
    <property type="protein sequence ID" value="AGB38764.1"/>
    <property type="molecule type" value="Genomic_DNA"/>
</dbReference>
<evidence type="ECO:0000259" key="2">
    <source>
        <dbReference type="Pfam" id="PF24463"/>
    </source>
</evidence>
<evidence type="ECO:0000256" key="1">
    <source>
        <dbReference type="SAM" id="MobiDB-lite"/>
    </source>
</evidence>
<dbReference type="eggNOG" id="arCOG04741">
    <property type="taxonomic scope" value="Archaea"/>
</dbReference>
<dbReference type="OrthoDB" id="330661at2157"/>
<evidence type="ECO:0000313" key="4">
    <source>
        <dbReference type="Proteomes" id="UP000010878"/>
    </source>
</evidence>
<dbReference type="Proteomes" id="UP000010878">
    <property type="component" value="Chromosome"/>
</dbReference>
<dbReference type="HOGENOM" id="CLU_2461857_0_0_2"/>
<accession>L0K337</accession>
<evidence type="ECO:0000313" key="3">
    <source>
        <dbReference type="EMBL" id="AGB38764.1"/>
    </source>
</evidence>
<feature type="region of interest" description="Disordered" evidence="1">
    <location>
        <begin position="30"/>
        <end position="64"/>
    </location>
</feature>
<dbReference type="GeneID" id="14403400"/>
<gene>
    <name evidence="3" type="ORF">Natoc_3013</name>
</gene>
<dbReference type="Pfam" id="PF24463">
    <property type="entry name" value="DUF7577"/>
    <property type="match status" value="1"/>
</dbReference>
<feature type="domain" description="DUF7577" evidence="2">
    <location>
        <begin position="62"/>
        <end position="85"/>
    </location>
</feature>